<evidence type="ECO:0000256" key="7">
    <source>
        <dbReference type="ARBA" id="ARBA00022840"/>
    </source>
</evidence>
<gene>
    <name evidence="13" type="ORF">AS180_03120</name>
</gene>
<dbReference type="PROSITE" id="PS00211">
    <property type="entry name" value="ABC_TRANSPORTER_1"/>
    <property type="match status" value="1"/>
</dbReference>
<evidence type="ECO:0000256" key="9">
    <source>
        <dbReference type="ARBA" id="ARBA00023136"/>
    </source>
</evidence>
<evidence type="ECO:0000256" key="8">
    <source>
        <dbReference type="ARBA" id="ARBA00022989"/>
    </source>
</evidence>
<dbReference type="FunFam" id="1.20.1560.10:FF:000011">
    <property type="entry name" value="Multidrug ABC transporter ATP-binding protein"/>
    <property type="match status" value="1"/>
</dbReference>
<feature type="domain" description="ABC transmembrane type-1" evidence="12">
    <location>
        <begin position="29"/>
        <end position="306"/>
    </location>
</feature>
<name>A0A0V8JQD5_9BACI</name>
<evidence type="ECO:0000256" key="1">
    <source>
        <dbReference type="ARBA" id="ARBA00004651"/>
    </source>
</evidence>
<dbReference type="PROSITE" id="PS50893">
    <property type="entry name" value="ABC_TRANSPORTER_2"/>
    <property type="match status" value="1"/>
</dbReference>
<comment type="caution">
    <text evidence="13">The sequence shown here is derived from an EMBL/GenBank/DDBJ whole genome shotgun (WGS) entry which is preliminary data.</text>
</comment>
<dbReference type="PROSITE" id="PS50929">
    <property type="entry name" value="ABC_TM1F"/>
    <property type="match status" value="1"/>
</dbReference>
<dbReference type="Gene3D" id="1.20.1560.10">
    <property type="entry name" value="ABC transporter type 1, transmembrane domain"/>
    <property type="match status" value="1"/>
</dbReference>
<organism evidence="13 14">
    <name type="scientific">Priestia veravalensis</name>
    <dbReference type="NCBI Taxonomy" id="1414648"/>
    <lineage>
        <taxon>Bacteria</taxon>
        <taxon>Bacillati</taxon>
        <taxon>Bacillota</taxon>
        <taxon>Bacilli</taxon>
        <taxon>Bacillales</taxon>
        <taxon>Bacillaceae</taxon>
        <taxon>Priestia</taxon>
    </lineage>
</organism>
<comment type="similarity">
    <text evidence="2">Belongs to the ABC transporter superfamily.</text>
</comment>
<evidence type="ECO:0000256" key="10">
    <source>
        <dbReference type="SAM" id="Phobius"/>
    </source>
</evidence>
<dbReference type="CDD" id="cd18551">
    <property type="entry name" value="ABC_6TM_LmrA_like"/>
    <property type="match status" value="1"/>
</dbReference>
<evidence type="ECO:0000259" key="12">
    <source>
        <dbReference type="PROSITE" id="PS50929"/>
    </source>
</evidence>
<feature type="transmembrane region" description="Helical" evidence="10">
    <location>
        <begin position="63"/>
        <end position="86"/>
    </location>
</feature>
<sequence>MNKSKEAKTNFSFKKLWRLTNPSKGKLSVSFVFALANTGSSLVIPLLIKELMDTINSGLSKQMIAVLIGLFIIQMITSALSLYLLAQVGQGVVEKLRTTIWDKLVKLPVSFYDRNRSGEMVSRITNDTTIVMNLLSTEMIEFVKNILSISISIVILFTLDIPMTLILLAIIPVMFLLVMPLARKIHKISREQQDKMSKLTAFLAQMLSEIRLIKVSSSERKEIEEGKSSFHSLFLFGIRRAKIEAIITPIISTVMTSVMIAIVGFGAYRVSQEFISAGELVAFVLYLFQIMVPVGSLTRFITSFQQTKGASERIFAILDEEEESFHHGEQVKRIGDLTFQRVAFKYEEKLVLKNISFSARKGEVTALVGPSGAGKSTVFSLLERFYAPSSGQILLEGKDSQVINLREWRQLFSYVQQDSPILAGTIRENLTYGLERTISDAEIIEATKQANAHEFIINFDDGYDTMLGERGVNLSGGQRQRIAIARALLRNPQFLLLDEATASLDSESEKLVQESLERVMKGRTSLVIAHRLSTVISADQIVVIEDGEVTGNGTHEELLSTHTFYRRLVQQQFQTES</sequence>
<dbReference type="GO" id="GO:0005524">
    <property type="term" value="F:ATP binding"/>
    <property type="evidence" value="ECO:0007669"/>
    <property type="project" value="UniProtKB-KW"/>
</dbReference>
<dbReference type="PANTHER" id="PTHR43394">
    <property type="entry name" value="ATP-DEPENDENT PERMEASE MDL1, MITOCHONDRIAL"/>
    <property type="match status" value="1"/>
</dbReference>
<feature type="transmembrane region" description="Helical" evidence="10">
    <location>
        <begin position="27"/>
        <end position="48"/>
    </location>
</feature>
<keyword evidence="4" id="KW-1003">Cell membrane</keyword>
<dbReference type="Proteomes" id="UP000053681">
    <property type="component" value="Unassembled WGS sequence"/>
</dbReference>
<evidence type="ECO:0000313" key="13">
    <source>
        <dbReference type="EMBL" id="KSU89294.1"/>
    </source>
</evidence>
<accession>A0A0V8JQD5</accession>
<dbReference type="SUPFAM" id="SSF52540">
    <property type="entry name" value="P-loop containing nucleoside triphosphate hydrolases"/>
    <property type="match status" value="1"/>
</dbReference>
<dbReference type="SUPFAM" id="SSF90123">
    <property type="entry name" value="ABC transporter transmembrane region"/>
    <property type="match status" value="1"/>
</dbReference>
<dbReference type="InterPro" id="IPR027417">
    <property type="entry name" value="P-loop_NTPase"/>
</dbReference>
<comment type="subcellular location">
    <subcellularLocation>
        <location evidence="1">Cell membrane</location>
        <topology evidence="1">Multi-pass membrane protein</topology>
    </subcellularLocation>
</comment>
<keyword evidence="5 10" id="KW-0812">Transmembrane</keyword>
<dbReference type="InterPro" id="IPR003593">
    <property type="entry name" value="AAA+_ATPase"/>
</dbReference>
<reference evidence="13 14" key="1">
    <citation type="submission" date="2015-11" db="EMBL/GenBank/DDBJ databases">
        <title>Bacillus caseinolyticus sp nov.</title>
        <authorList>
            <person name="Dastager S.G."/>
            <person name="Mawlankar R."/>
        </authorList>
    </citation>
    <scope>NUCLEOTIDE SEQUENCE [LARGE SCALE GENOMIC DNA]</scope>
    <source>
        <strain evidence="13 14">SGD-V-76</strain>
    </source>
</reference>
<dbReference type="GO" id="GO:0005886">
    <property type="term" value="C:plasma membrane"/>
    <property type="evidence" value="ECO:0007669"/>
    <property type="project" value="UniProtKB-SubCell"/>
</dbReference>
<dbReference type="PANTHER" id="PTHR43394:SF1">
    <property type="entry name" value="ATP-BINDING CASSETTE SUB-FAMILY B MEMBER 10, MITOCHONDRIAL"/>
    <property type="match status" value="1"/>
</dbReference>
<keyword evidence="6" id="KW-0547">Nucleotide-binding</keyword>
<dbReference type="SMART" id="SM00382">
    <property type="entry name" value="AAA"/>
    <property type="match status" value="1"/>
</dbReference>
<evidence type="ECO:0000256" key="5">
    <source>
        <dbReference type="ARBA" id="ARBA00022692"/>
    </source>
</evidence>
<keyword evidence="9 10" id="KW-0472">Membrane</keyword>
<dbReference type="AlphaFoldDB" id="A0A0V8JQD5"/>
<keyword evidence="7" id="KW-0067">ATP-binding</keyword>
<keyword evidence="14" id="KW-1185">Reference proteome</keyword>
<protein>
    <submittedName>
        <fullName evidence="13">Multidrug ABC transporter permease</fullName>
    </submittedName>
</protein>
<dbReference type="RefSeq" id="WP_062686365.1">
    <property type="nucleotide sequence ID" value="NZ_KQ758629.1"/>
</dbReference>
<dbReference type="InterPro" id="IPR036640">
    <property type="entry name" value="ABC1_TM_sf"/>
</dbReference>
<dbReference type="Gene3D" id="3.40.50.300">
    <property type="entry name" value="P-loop containing nucleotide triphosphate hydrolases"/>
    <property type="match status" value="1"/>
</dbReference>
<dbReference type="FunFam" id="3.40.50.300:FF:000218">
    <property type="entry name" value="Multidrug ABC transporter ATP-binding protein"/>
    <property type="match status" value="1"/>
</dbReference>
<proteinExistence type="inferred from homology"/>
<evidence type="ECO:0000259" key="11">
    <source>
        <dbReference type="PROSITE" id="PS50893"/>
    </source>
</evidence>
<keyword evidence="3" id="KW-0813">Transport</keyword>
<dbReference type="Pfam" id="PF00664">
    <property type="entry name" value="ABC_membrane"/>
    <property type="match status" value="1"/>
</dbReference>
<dbReference type="GO" id="GO:0016887">
    <property type="term" value="F:ATP hydrolysis activity"/>
    <property type="evidence" value="ECO:0007669"/>
    <property type="project" value="InterPro"/>
</dbReference>
<feature type="transmembrane region" description="Helical" evidence="10">
    <location>
        <begin position="245"/>
        <end position="268"/>
    </location>
</feature>
<dbReference type="GO" id="GO:0015421">
    <property type="term" value="F:ABC-type oligopeptide transporter activity"/>
    <property type="evidence" value="ECO:0007669"/>
    <property type="project" value="TreeGrafter"/>
</dbReference>
<evidence type="ECO:0000256" key="4">
    <source>
        <dbReference type="ARBA" id="ARBA00022475"/>
    </source>
</evidence>
<dbReference type="InterPro" id="IPR003439">
    <property type="entry name" value="ABC_transporter-like_ATP-bd"/>
</dbReference>
<evidence type="ECO:0000256" key="3">
    <source>
        <dbReference type="ARBA" id="ARBA00022448"/>
    </source>
</evidence>
<feature type="domain" description="ABC transporter" evidence="11">
    <location>
        <begin position="337"/>
        <end position="571"/>
    </location>
</feature>
<dbReference type="EMBL" id="LNQP01000007">
    <property type="protein sequence ID" value="KSU89294.1"/>
    <property type="molecule type" value="Genomic_DNA"/>
</dbReference>
<keyword evidence="8 10" id="KW-1133">Transmembrane helix</keyword>
<evidence type="ECO:0000256" key="6">
    <source>
        <dbReference type="ARBA" id="ARBA00022741"/>
    </source>
</evidence>
<dbReference type="InterPro" id="IPR011527">
    <property type="entry name" value="ABC1_TM_dom"/>
</dbReference>
<feature type="transmembrane region" description="Helical" evidence="10">
    <location>
        <begin position="280"/>
        <end position="301"/>
    </location>
</feature>
<dbReference type="InterPro" id="IPR039421">
    <property type="entry name" value="Type_1_exporter"/>
</dbReference>
<evidence type="ECO:0000313" key="14">
    <source>
        <dbReference type="Proteomes" id="UP000053681"/>
    </source>
</evidence>
<dbReference type="InterPro" id="IPR017871">
    <property type="entry name" value="ABC_transporter-like_CS"/>
</dbReference>
<evidence type="ECO:0000256" key="2">
    <source>
        <dbReference type="ARBA" id="ARBA00005417"/>
    </source>
</evidence>
<dbReference type="Pfam" id="PF00005">
    <property type="entry name" value="ABC_tran"/>
    <property type="match status" value="1"/>
</dbReference>